<evidence type="ECO:0000256" key="4">
    <source>
        <dbReference type="SAM" id="Phobius"/>
    </source>
</evidence>
<dbReference type="InterPro" id="IPR001680">
    <property type="entry name" value="WD40_rpt"/>
</dbReference>
<feature type="transmembrane region" description="Helical" evidence="4">
    <location>
        <begin position="160"/>
        <end position="179"/>
    </location>
</feature>
<dbReference type="InterPro" id="IPR019775">
    <property type="entry name" value="WD40_repeat_CS"/>
</dbReference>
<dbReference type="Proteomes" id="UP000023152">
    <property type="component" value="Unassembled WGS sequence"/>
</dbReference>
<evidence type="ECO:0000256" key="1">
    <source>
        <dbReference type="ARBA" id="ARBA00022574"/>
    </source>
</evidence>
<organism evidence="5 6">
    <name type="scientific">Reticulomyxa filosa</name>
    <dbReference type="NCBI Taxonomy" id="46433"/>
    <lineage>
        <taxon>Eukaryota</taxon>
        <taxon>Sar</taxon>
        <taxon>Rhizaria</taxon>
        <taxon>Retaria</taxon>
        <taxon>Foraminifera</taxon>
        <taxon>Monothalamids</taxon>
        <taxon>Reticulomyxidae</taxon>
        <taxon>Reticulomyxa</taxon>
    </lineage>
</organism>
<dbReference type="GO" id="GO:0006283">
    <property type="term" value="P:transcription-coupled nucleotide-excision repair"/>
    <property type="evidence" value="ECO:0007669"/>
    <property type="project" value="InterPro"/>
</dbReference>
<proteinExistence type="predicted"/>
<dbReference type="PROSITE" id="PS50082">
    <property type="entry name" value="WD_REPEATS_2"/>
    <property type="match status" value="2"/>
</dbReference>
<comment type="caution">
    <text evidence="5">The sequence shown here is derived from an EMBL/GenBank/DDBJ whole genome shotgun (WGS) entry which is preliminary data.</text>
</comment>
<dbReference type="InterPro" id="IPR036322">
    <property type="entry name" value="WD40_repeat_dom_sf"/>
</dbReference>
<dbReference type="InterPro" id="IPR042238">
    <property type="entry name" value="Rad28/ERCC8/Ckn1/ATCSA-1"/>
</dbReference>
<keyword evidence="2" id="KW-0677">Repeat</keyword>
<keyword evidence="1 3" id="KW-0853">WD repeat</keyword>
<keyword evidence="4" id="KW-0812">Transmembrane</keyword>
<reference evidence="5 6" key="1">
    <citation type="journal article" date="2013" name="Curr. Biol.">
        <title>The Genome of the Foraminiferan Reticulomyxa filosa.</title>
        <authorList>
            <person name="Glockner G."/>
            <person name="Hulsmann N."/>
            <person name="Schleicher M."/>
            <person name="Noegel A.A."/>
            <person name="Eichinger L."/>
            <person name="Gallinger C."/>
            <person name="Pawlowski J."/>
            <person name="Sierra R."/>
            <person name="Euteneuer U."/>
            <person name="Pillet L."/>
            <person name="Moustafa A."/>
            <person name="Platzer M."/>
            <person name="Groth M."/>
            <person name="Szafranski K."/>
            <person name="Schliwa M."/>
        </authorList>
    </citation>
    <scope>NUCLEOTIDE SEQUENCE [LARGE SCALE GENOMIC DNA]</scope>
</reference>
<sequence length="372" mass="42683">MICHNPKKNEKNELIKPMKQIKTMKSEPNNSNNNNKMNKNNSIITTLQWYPLDNGMFSTGSANGNCMLWDTNEFTAVLTFAIKYKIYNISFNGIPCIAVASSQTNIPICDINSNTFIHFLSGHKKNVSCVKWSPVNSYILASGSDDQCIRLWDIRKPGKILFVKIHLIYVIIIIIFFFFTGSFRIFDQSNIQSTAMHEHYLSGLDEKKSEYIQSHHSSVKSLQFSSDGRYLYSTSIDGTLYKWNANTGENTLVNFHPILVDSSNNNKIIIRKKFDLCKNDELLFYPNIQYISMFNCKSGKELMKLKGHFGKINCVTVTKRHGLNDVISGDVHGNILRFSPKQSYEKDSFETHSFQHNIGDTDNDESDWSDYY</sequence>
<dbReference type="AlphaFoldDB" id="X6NLF4"/>
<protein>
    <submittedName>
        <fullName evidence="5">WD40 repeat-containing protein</fullName>
    </submittedName>
</protein>
<evidence type="ECO:0000256" key="3">
    <source>
        <dbReference type="PROSITE-ProRule" id="PRU00221"/>
    </source>
</evidence>
<dbReference type="Pfam" id="PF00400">
    <property type="entry name" value="WD40"/>
    <property type="match status" value="2"/>
</dbReference>
<dbReference type="PANTHER" id="PTHR46202:SF1">
    <property type="entry name" value="DNA EXCISION REPAIR PROTEIN ERCC-8"/>
    <property type="match status" value="1"/>
</dbReference>
<accession>X6NLF4</accession>
<dbReference type="PROSITE" id="PS00678">
    <property type="entry name" value="WD_REPEATS_1"/>
    <property type="match status" value="1"/>
</dbReference>
<dbReference type="PANTHER" id="PTHR46202">
    <property type="entry name" value="DNA EXCISION REPAIR PROTEIN ERCC-8"/>
    <property type="match status" value="1"/>
</dbReference>
<dbReference type="GO" id="GO:0031464">
    <property type="term" value="C:Cul4A-RING E3 ubiquitin ligase complex"/>
    <property type="evidence" value="ECO:0007669"/>
    <property type="project" value="TreeGrafter"/>
</dbReference>
<evidence type="ECO:0000256" key="2">
    <source>
        <dbReference type="ARBA" id="ARBA00022737"/>
    </source>
</evidence>
<dbReference type="GO" id="GO:0043161">
    <property type="term" value="P:proteasome-mediated ubiquitin-dependent protein catabolic process"/>
    <property type="evidence" value="ECO:0007669"/>
    <property type="project" value="TreeGrafter"/>
</dbReference>
<feature type="repeat" description="WD" evidence="3">
    <location>
        <begin position="212"/>
        <end position="253"/>
    </location>
</feature>
<dbReference type="InterPro" id="IPR015943">
    <property type="entry name" value="WD40/YVTN_repeat-like_dom_sf"/>
</dbReference>
<dbReference type="SMART" id="SM00320">
    <property type="entry name" value="WD40"/>
    <property type="match status" value="4"/>
</dbReference>
<name>X6NLF4_RETFI</name>
<dbReference type="EMBL" id="ASPP01007452">
    <property type="protein sequence ID" value="ETO27120.1"/>
    <property type="molecule type" value="Genomic_DNA"/>
</dbReference>
<feature type="repeat" description="WD" evidence="3">
    <location>
        <begin position="120"/>
        <end position="155"/>
    </location>
</feature>
<keyword evidence="4" id="KW-0472">Membrane</keyword>
<evidence type="ECO:0000313" key="5">
    <source>
        <dbReference type="EMBL" id="ETO27120.1"/>
    </source>
</evidence>
<keyword evidence="4" id="KW-1133">Transmembrane helix</keyword>
<dbReference type="GO" id="GO:0000109">
    <property type="term" value="C:nucleotide-excision repair complex"/>
    <property type="evidence" value="ECO:0007669"/>
    <property type="project" value="TreeGrafter"/>
</dbReference>
<evidence type="ECO:0000313" key="6">
    <source>
        <dbReference type="Proteomes" id="UP000023152"/>
    </source>
</evidence>
<dbReference type="OrthoDB" id="361494at2759"/>
<dbReference type="PROSITE" id="PS50294">
    <property type="entry name" value="WD_REPEATS_REGION"/>
    <property type="match status" value="2"/>
</dbReference>
<gene>
    <name evidence="5" type="ORF">RFI_10016</name>
</gene>
<keyword evidence="6" id="KW-1185">Reference proteome</keyword>
<dbReference type="Gene3D" id="2.130.10.10">
    <property type="entry name" value="YVTN repeat-like/Quinoprotein amine dehydrogenase"/>
    <property type="match status" value="1"/>
</dbReference>
<dbReference type="SUPFAM" id="SSF50978">
    <property type="entry name" value="WD40 repeat-like"/>
    <property type="match status" value="1"/>
</dbReference>
<dbReference type="GO" id="GO:0000209">
    <property type="term" value="P:protein polyubiquitination"/>
    <property type="evidence" value="ECO:0007669"/>
    <property type="project" value="TreeGrafter"/>
</dbReference>